<sequence length="189" mass="20452">MLSTPAPPTAPATQHPQQTLQEVLDVGAVFEPSEHLRTVVVAVDSSEQAARALEWAMGNVSQKDDEIVLVNVRRSEFFTDHYAISGPRDDLYLRTEDQHIAHCHELLKKLAGKVMDAGMILRRGNALAQGGEGGKAVLIWRSSCGSGVAIAAVASTATARERMICMIEMEVLRGRGVDDGWKDSSASRS</sequence>
<organism evidence="2 3">
    <name type="scientific">Blyttiomyces helicus</name>
    <dbReference type="NCBI Taxonomy" id="388810"/>
    <lineage>
        <taxon>Eukaryota</taxon>
        <taxon>Fungi</taxon>
        <taxon>Fungi incertae sedis</taxon>
        <taxon>Chytridiomycota</taxon>
        <taxon>Chytridiomycota incertae sedis</taxon>
        <taxon>Chytridiomycetes</taxon>
        <taxon>Chytridiomycetes incertae sedis</taxon>
        <taxon>Blyttiomyces</taxon>
    </lineage>
</organism>
<dbReference type="InterPro" id="IPR006016">
    <property type="entry name" value="UspA"/>
</dbReference>
<feature type="domain" description="UspA" evidence="1">
    <location>
        <begin position="37"/>
        <end position="77"/>
    </location>
</feature>
<dbReference type="Pfam" id="PF00582">
    <property type="entry name" value="Usp"/>
    <property type="match status" value="1"/>
</dbReference>
<dbReference type="EMBL" id="KZ997739">
    <property type="protein sequence ID" value="RKO87021.1"/>
    <property type="molecule type" value="Genomic_DNA"/>
</dbReference>
<evidence type="ECO:0000313" key="3">
    <source>
        <dbReference type="Proteomes" id="UP000269721"/>
    </source>
</evidence>
<dbReference type="SUPFAM" id="SSF52402">
    <property type="entry name" value="Adenine nucleotide alpha hydrolases-like"/>
    <property type="match status" value="1"/>
</dbReference>
<gene>
    <name evidence="2" type="ORF">BDK51DRAFT_40056</name>
</gene>
<dbReference type="OrthoDB" id="843225at2759"/>
<dbReference type="Gene3D" id="3.40.50.620">
    <property type="entry name" value="HUPs"/>
    <property type="match status" value="1"/>
</dbReference>
<dbReference type="AlphaFoldDB" id="A0A4P9W3W3"/>
<dbReference type="InterPro" id="IPR014729">
    <property type="entry name" value="Rossmann-like_a/b/a_fold"/>
</dbReference>
<proteinExistence type="predicted"/>
<protein>
    <recommendedName>
        <fullName evidence="1">UspA domain-containing protein</fullName>
    </recommendedName>
</protein>
<name>A0A4P9W3W3_9FUNG</name>
<accession>A0A4P9W3W3</accession>
<evidence type="ECO:0000259" key="1">
    <source>
        <dbReference type="Pfam" id="PF00582"/>
    </source>
</evidence>
<dbReference type="Proteomes" id="UP000269721">
    <property type="component" value="Unassembled WGS sequence"/>
</dbReference>
<reference evidence="3" key="1">
    <citation type="journal article" date="2018" name="Nat. Microbiol.">
        <title>Leveraging single-cell genomics to expand the fungal tree of life.</title>
        <authorList>
            <person name="Ahrendt S.R."/>
            <person name="Quandt C.A."/>
            <person name="Ciobanu D."/>
            <person name="Clum A."/>
            <person name="Salamov A."/>
            <person name="Andreopoulos B."/>
            <person name="Cheng J.F."/>
            <person name="Woyke T."/>
            <person name="Pelin A."/>
            <person name="Henrissat B."/>
            <person name="Reynolds N.K."/>
            <person name="Benny G.L."/>
            <person name="Smith M.E."/>
            <person name="James T.Y."/>
            <person name="Grigoriev I.V."/>
        </authorList>
    </citation>
    <scope>NUCLEOTIDE SEQUENCE [LARGE SCALE GENOMIC DNA]</scope>
</reference>
<evidence type="ECO:0000313" key="2">
    <source>
        <dbReference type="EMBL" id="RKO87021.1"/>
    </source>
</evidence>
<keyword evidence="3" id="KW-1185">Reference proteome</keyword>